<sequence length="162" mass="17815">MTACASPVAPSKARCAGHVARDIPSDPTGSSSTAHMKNRRRAATVARRSRRVFGSSIGPATARPAPASRSFWIARRRSRQRDNGRIVNGDAITTLRRILADPDIGKRIGVSHLYSRIFWPKKTLPAFARAKLKRADASGRYSHMRIAQNGVTISVNRESRLD</sequence>
<keyword evidence="3" id="KW-1185">Reference proteome</keyword>
<protein>
    <submittedName>
        <fullName evidence="2">Uncharacterized protein</fullName>
    </submittedName>
</protein>
<evidence type="ECO:0000313" key="2">
    <source>
        <dbReference type="EMBL" id="SNX67515.1"/>
    </source>
</evidence>
<evidence type="ECO:0000256" key="1">
    <source>
        <dbReference type="SAM" id="MobiDB-lite"/>
    </source>
</evidence>
<accession>A0A285CJI9</accession>
<dbReference type="Proteomes" id="UP000219467">
    <property type="component" value="Unassembled WGS sequence"/>
</dbReference>
<feature type="region of interest" description="Disordered" evidence="1">
    <location>
        <begin position="19"/>
        <end position="49"/>
    </location>
</feature>
<organism evidence="2 3">
    <name type="scientific">Cereibacter ovatus</name>
    <dbReference type="NCBI Taxonomy" id="439529"/>
    <lineage>
        <taxon>Bacteria</taxon>
        <taxon>Pseudomonadati</taxon>
        <taxon>Pseudomonadota</taxon>
        <taxon>Alphaproteobacteria</taxon>
        <taxon>Rhodobacterales</taxon>
        <taxon>Paracoccaceae</taxon>
        <taxon>Cereibacter</taxon>
    </lineage>
</organism>
<dbReference type="AlphaFoldDB" id="A0A285CJI9"/>
<gene>
    <name evidence="2" type="ORF">SAMN05878503_101151</name>
</gene>
<dbReference type="OrthoDB" id="7877023at2"/>
<proteinExistence type="predicted"/>
<dbReference type="EMBL" id="OAOQ01000001">
    <property type="protein sequence ID" value="SNX67515.1"/>
    <property type="molecule type" value="Genomic_DNA"/>
</dbReference>
<reference evidence="3" key="1">
    <citation type="submission" date="2017-08" db="EMBL/GenBank/DDBJ databases">
        <authorList>
            <person name="Varghese N."/>
            <person name="Submissions S."/>
        </authorList>
    </citation>
    <scope>NUCLEOTIDE SEQUENCE [LARGE SCALE GENOMIC DNA]</scope>
    <source>
        <strain evidence="3">JA234</strain>
    </source>
</reference>
<feature type="compositionally biased region" description="Basic residues" evidence="1">
    <location>
        <begin position="36"/>
        <end position="49"/>
    </location>
</feature>
<dbReference type="RefSeq" id="WP_141400032.1">
    <property type="nucleotide sequence ID" value="NZ_OAOQ01000001.1"/>
</dbReference>
<evidence type="ECO:0000313" key="3">
    <source>
        <dbReference type="Proteomes" id="UP000219467"/>
    </source>
</evidence>
<name>A0A285CJI9_9RHOB</name>